<keyword evidence="9" id="KW-1185">Reference proteome</keyword>
<dbReference type="Proteomes" id="UP000245412">
    <property type="component" value="Unassembled WGS sequence"/>
</dbReference>
<sequence length="344" mass="37692">MLTVLKNNWARIMQQKQYLVTAVLLTSLAAAAAILLTNRLQTTPDVAVLGGRAEYLEEECSVTYPEKAPARSELLMNRYDAVVKLADDGSFDIETAKGDAYRERIQAAVQAGQGALQAGNAGRAGVLNDKGITAGQETRQVGTNIIGYMMMFLLMQGILYGRMFAEDKEKHLIERIAVSPMSFGRYLAGQAVFIWALVFVPSFIMVCIAKLAGEDTGFTLAQFAFLLALCSMLSTCMALFIHSFFMTADTGNMAGSCVAVLTSVLSGTFYDLGGGSSWADRALYLMPQKNLMRFADLWERGKLNQDAVTSLIYVIIISAVFISIGMLKTRKDYVRHGKRLCKAE</sequence>
<dbReference type="PANTHER" id="PTHR30294:SF38">
    <property type="entry name" value="TRANSPORT PERMEASE PROTEIN"/>
    <property type="match status" value="1"/>
</dbReference>
<feature type="domain" description="ABC-2 type transporter transmembrane" evidence="7">
    <location>
        <begin position="127"/>
        <end position="326"/>
    </location>
</feature>
<feature type="transmembrane region" description="Helical" evidence="6">
    <location>
        <begin position="253"/>
        <end position="270"/>
    </location>
</feature>
<evidence type="ECO:0000256" key="1">
    <source>
        <dbReference type="ARBA" id="ARBA00004651"/>
    </source>
</evidence>
<dbReference type="PANTHER" id="PTHR30294">
    <property type="entry name" value="MEMBRANE COMPONENT OF ABC TRANSPORTER YHHJ-RELATED"/>
    <property type="match status" value="1"/>
</dbReference>
<evidence type="ECO:0000256" key="5">
    <source>
        <dbReference type="ARBA" id="ARBA00023136"/>
    </source>
</evidence>
<dbReference type="GO" id="GO:0005886">
    <property type="term" value="C:plasma membrane"/>
    <property type="evidence" value="ECO:0007669"/>
    <property type="project" value="UniProtKB-SubCell"/>
</dbReference>
<evidence type="ECO:0000313" key="9">
    <source>
        <dbReference type="Proteomes" id="UP000245412"/>
    </source>
</evidence>
<keyword evidence="3 6" id="KW-0812">Transmembrane</keyword>
<comment type="subcellular location">
    <subcellularLocation>
        <location evidence="1">Cell membrane</location>
        <topology evidence="1">Multi-pass membrane protein</topology>
    </subcellularLocation>
</comment>
<reference evidence="8 9" key="1">
    <citation type="submission" date="2018-05" db="EMBL/GenBank/DDBJ databases">
        <authorList>
            <person name="Goeker M."/>
            <person name="Huntemann M."/>
            <person name="Clum A."/>
            <person name="Pillay M."/>
            <person name="Palaniappan K."/>
            <person name="Varghese N."/>
            <person name="Mikhailova N."/>
            <person name="Stamatis D."/>
            <person name="Reddy T."/>
            <person name="Daum C."/>
            <person name="Shapiro N."/>
            <person name="Ivanova N."/>
            <person name="Kyrpides N."/>
            <person name="Woyke T."/>
        </authorList>
    </citation>
    <scope>NUCLEOTIDE SEQUENCE [LARGE SCALE GENOMIC DNA]</scope>
    <source>
        <strain evidence="8 9">DSM 26524</strain>
    </source>
</reference>
<dbReference type="AlphaFoldDB" id="A0AB73SZE0"/>
<evidence type="ECO:0000256" key="2">
    <source>
        <dbReference type="ARBA" id="ARBA00022475"/>
    </source>
</evidence>
<feature type="transmembrane region" description="Helical" evidence="6">
    <location>
        <begin position="218"/>
        <end position="241"/>
    </location>
</feature>
<gene>
    <name evidence="8" type="ORF">C7383_116122</name>
</gene>
<comment type="caution">
    <text evidence="8">The sequence shown here is derived from an EMBL/GenBank/DDBJ whole genome shotgun (WGS) entry which is preliminary data.</text>
</comment>
<accession>A0AB73SZE0</accession>
<evidence type="ECO:0000256" key="4">
    <source>
        <dbReference type="ARBA" id="ARBA00022989"/>
    </source>
</evidence>
<dbReference type="InterPro" id="IPR013525">
    <property type="entry name" value="ABC2_TM"/>
</dbReference>
<dbReference type="RefSeq" id="WP_109748273.1">
    <property type="nucleotide sequence ID" value="NZ_JANKBI010000016.1"/>
</dbReference>
<evidence type="ECO:0000259" key="7">
    <source>
        <dbReference type="Pfam" id="PF12698"/>
    </source>
</evidence>
<feature type="transmembrane region" description="Helical" evidence="6">
    <location>
        <begin position="186"/>
        <end position="212"/>
    </location>
</feature>
<evidence type="ECO:0000256" key="6">
    <source>
        <dbReference type="SAM" id="Phobius"/>
    </source>
</evidence>
<protein>
    <submittedName>
        <fullName evidence="8">ABC-2 type transport system permease protein</fullName>
    </submittedName>
</protein>
<keyword evidence="4 6" id="KW-1133">Transmembrane helix</keyword>
<dbReference type="InterPro" id="IPR051449">
    <property type="entry name" value="ABC-2_transporter_component"/>
</dbReference>
<feature type="transmembrane region" description="Helical" evidence="6">
    <location>
        <begin position="145"/>
        <end position="165"/>
    </location>
</feature>
<name>A0AB73SZE0_9FIRM</name>
<evidence type="ECO:0000313" key="8">
    <source>
        <dbReference type="EMBL" id="PWJ72808.1"/>
    </source>
</evidence>
<feature type="transmembrane region" description="Helical" evidence="6">
    <location>
        <begin position="307"/>
        <end position="327"/>
    </location>
</feature>
<evidence type="ECO:0000256" key="3">
    <source>
        <dbReference type="ARBA" id="ARBA00022692"/>
    </source>
</evidence>
<keyword evidence="5 6" id="KW-0472">Membrane</keyword>
<proteinExistence type="predicted"/>
<dbReference type="GO" id="GO:0140359">
    <property type="term" value="F:ABC-type transporter activity"/>
    <property type="evidence" value="ECO:0007669"/>
    <property type="project" value="InterPro"/>
</dbReference>
<keyword evidence="2" id="KW-1003">Cell membrane</keyword>
<dbReference type="Pfam" id="PF12698">
    <property type="entry name" value="ABC2_membrane_3"/>
    <property type="match status" value="1"/>
</dbReference>
<dbReference type="EMBL" id="QGGY01000016">
    <property type="protein sequence ID" value="PWJ72808.1"/>
    <property type="molecule type" value="Genomic_DNA"/>
</dbReference>
<organism evidence="8 9">
    <name type="scientific">Murimonas intestini</name>
    <dbReference type="NCBI Taxonomy" id="1337051"/>
    <lineage>
        <taxon>Bacteria</taxon>
        <taxon>Bacillati</taxon>
        <taxon>Bacillota</taxon>
        <taxon>Clostridia</taxon>
        <taxon>Lachnospirales</taxon>
        <taxon>Lachnospiraceae</taxon>
        <taxon>Murimonas</taxon>
    </lineage>
</organism>